<dbReference type="Proteomes" id="UP000760480">
    <property type="component" value="Unassembled WGS sequence"/>
</dbReference>
<dbReference type="EMBL" id="SPMZ01000095">
    <property type="protein sequence ID" value="NMQ21380.1"/>
    <property type="molecule type" value="Genomic_DNA"/>
</dbReference>
<dbReference type="Pfam" id="PF01402">
    <property type="entry name" value="RHH_1"/>
    <property type="match status" value="1"/>
</dbReference>
<dbReference type="InterPro" id="IPR010985">
    <property type="entry name" value="Ribbon_hlx_hlx"/>
</dbReference>
<evidence type="ECO:0000313" key="2">
    <source>
        <dbReference type="EMBL" id="NMQ21380.1"/>
    </source>
</evidence>
<evidence type="ECO:0000313" key="3">
    <source>
        <dbReference type="Proteomes" id="UP000760480"/>
    </source>
</evidence>
<proteinExistence type="predicted"/>
<keyword evidence="3" id="KW-1185">Reference proteome</keyword>
<dbReference type="RefSeq" id="WP_169250650.1">
    <property type="nucleotide sequence ID" value="NZ_SPMZ01000095.1"/>
</dbReference>
<organism evidence="2 3">
    <name type="scientific">Candidatus Competibacter phosphatis</name>
    <dbReference type="NCBI Taxonomy" id="221280"/>
    <lineage>
        <taxon>Bacteria</taxon>
        <taxon>Pseudomonadati</taxon>
        <taxon>Pseudomonadota</taxon>
        <taxon>Gammaproteobacteria</taxon>
        <taxon>Candidatus Competibacteraceae</taxon>
        <taxon>Candidatus Competibacter</taxon>
    </lineage>
</organism>
<name>A0ABX1TSQ1_9GAMM</name>
<dbReference type="SUPFAM" id="SSF47598">
    <property type="entry name" value="Ribbon-helix-helix"/>
    <property type="match status" value="1"/>
</dbReference>
<feature type="domain" description="Ribbon-helix-helix protein CopG" evidence="1">
    <location>
        <begin position="3"/>
        <end position="42"/>
    </location>
</feature>
<reference evidence="2 3" key="1">
    <citation type="submission" date="2019-03" db="EMBL/GenBank/DDBJ databases">
        <title>Metabolic reconstructions from genomes of highly enriched 'Candidatus Accumulibacter' and 'Candidatus Competibacter' bioreactor populations.</title>
        <authorList>
            <person name="Annavajhala M.K."/>
            <person name="Welles L."/>
            <person name="Abbas B."/>
            <person name="Sorokin D."/>
            <person name="Park H."/>
            <person name="Van Loosdrecht M."/>
            <person name="Chandran K."/>
        </authorList>
    </citation>
    <scope>NUCLEOTIDE SEQUENCE [LARGE SCALE GENOMIC DNA]</scope>
    <source>
        <strain evidence="2 3">SBR_G</strain>
    </source>
</reference>
<evidence type="ECO:0000259" key="1">
    <source>
        <dbReference type="Pfam" id="PF01402"/>
    </source>
</evidence>
<protein>
    <submittedName>
        <fullName evidence="2">Ribbon-helix-helix protein, CopG family</fullName>
    </submittedName>
</protein>
<sequence length="89" mass="9645">MRTVSIRLDEATDARLRQIRARTGQSQTEAIKAAIAAFAEREEPAPAQSAAALDLIGCFDSGVGDLGRNHARHLRARLAAKHRRVQAAD</sequence>
<accession>A0ABX1TSQ1</accession>
<gene>
    <name evidence="2" type="ORF">E4P82_20535</name>
</gene>
<comment type="caution">
    <text evidence="2">The sequence shown here is derived from an EMBL/GenBank/DDBJ whole genome shotgun (WGS) entry which is preliminary data.</text>
</comment>
<dbReference type="InterPro" id="IPR002145">
    <property type="entry name" value="CopG"/>
</dbReference>